<name>A0ABN9S5K3_9DINO</name>
<evidence type="ECO:0000313" key="2">
    <source>
        <dbReference type="Proteomes" id="UP001189429"/>
    </source>
</evidence>
<comment type="caution">
    <text evidence="1">The sequence shown here is derived from an EMBL/GenBank/DDBJ whole genome shotgun (WGS) entry which is preliminary data.</text>
</comment>
<proteinExistence type="predicted"/>
<dbReference type="EMBL" id="CAUYUJ010009257">
    <property type="protein sequence ID" value="CAK0826244.1"/>
    <property type="molecule type" value="Genomic_DNA"/>
</dbReference>
<accession>A0ABN9S5K3</accession>
<evidence type="ECO:0000313" key="1">
    <source>
        <dbReference type="EMBL" id="CAK0826244.1"/>
    </source>
</evidence>
<sequence length="113" mass="12414">MRYGARPRNICFTCTGRGCSRIGKFLPPILSKGPVRRRAGSRGVRRHTRFGLERQLLPSVGWPLLLFWPPTAASCCFVCSFLLSPVPLQVLTSPFLCTVAANAAAPLLRSMVI</sequence>
<protein>
    <submittedName>
        <fullName evidence="1">Uncharacterized protein</fullName>
    </submittedName>
</protein>
<keyword evidence="2" id="KW-1185">Reference proteome</keyword>
<reference evidence="1" key="1">
    <citation type="submission" date="2023-10" db="EMBL/GenBank/DDBJ databases">
        <authorList>
            <person name="Chen Y."/>
            <person name="Shah S."/>
            <person name="Dougan E. K."/>
            <person name="Thang M."/>
            <person name="Chan C."/>
        </authorList>
    </citation>
    <scope>NUCLEOTIDE SEQUENCE [LARGE SCALE GENOMIC DNA]</scope>
</reference>
<gene>
    <name evidence="1" type="ORF">PCOR1329_LOCUS26170</name>
</gene>
<dbReference type="Proteomes" id="UP001189429">
    <property type="component" value="Unassembled WGS sequence"/>
</dbReference>
<organism evidence="1 2">
    <name type="scientific">Prorocentrum cordatum</name>
    <dbReference type="NCBI Taxonomy" id="2364126"/>
    <lineage>
        <taxon>Eukaryota</taxon>
        <taxon>Sar</taxon>
        <taxon>Alveolata</taxon>
        <taxon>Dinophyceae</taxon>
        <taxon>Prorocentrales</taxon>
        <taxon>Prorocentraceae</taxon>
        <taxon>Prorocentrum</taxon>
    </lineage>
</organism>